<dbReference type="Pfam" id="PF02826">
    <property type="entry name" value="2-Hacid_dh_C"/>
    <property type="match status" value="1"/>
</dbReference>
<dbReference type="PANTHER" id="PTHR43026">
    <property type="entry name" value="2-HYDROXYACID DEHYDROGENASE HOMOLOG 1-RELATED"/>
    <property type="match status" value="1"/>
</dbReference>
<evidence type="ECO:0000313" key="6">
    <source>
        <dbReference type="EMBL" id="ATZ16273.1"/>
    </source>
</evidence>
<accession>A0A2K8NUH3</accession>
<dbReference type="InterPro" id="IPR006140">
    <property type="entry name" value="D-isomer_DH_NAD-bd"/>
</dbReference>
<dbReference type="AlphaFoldDB" id="A0A2K8NUH3"/>
<proteinExistence type="inferred from homology"/>
<dbReference type="GO" id="GO:0051287">
    <property type="term" value="F:NAD binding"/>
    <property type="evidence" value="ECO:0007669"/>
    <property type="project" value="InterPro"/>
</dbReference>
<name>A0A2K8NUH3_9MOLU</name>
<dbReference type="InterPro" id="IPR006139">
    <property type="entry name" value="D-isomer_2_OHA_DH_cat_dom"/>
</dbReference>
<dbReference type="PANTHER" id="PTHR43026:SF1">
    <property type="entry name" value="2-HYDROXYACID DEHYDROGENASE HOMOLOG 1-RELATED"/>
    <property type="match status" value="1"/>
</dbReference>
<evidence type="ECO:0000256" key="2">
    <source>
        <dbReference type="ARBA" id="ARBA00023027"/>
    </source>
</evidence>
<feature type="domain" description="D-isomer specific 2-hydroxyacid dehydrogenase catalytic" evidence="4">
    <location>
        <begin position="8"/>
        <end position="332"/>
    </location>
</feature>
<gene>
    <name evidence="6" type="primary">ldhA</name>
    <name evidence="6" type="ORF">EFREU_v1c02460</name>
</gene>
<keyword evidence="3" id="KW-0560">Oxidoreductase</keyword>
<evidence type="ECO:0000259" key="5">
    <source>
        <dbReference type="Pfam" id="PF02826"/>
    </source>
</evidence>
<dbReference type="SUPFAM" id="SSF52283">
    <property type="entry name" value="Formate/glycerate dehydrogenase catalytic domain-like"/>
    <property type="match status" value="1"/>
</dbReference>
<dbReference type="InterPro" id="IPR036291">
    <property type="entry name" value="NAD(P)-bd_dom_sf"/>
</dbReference>
<feature type="domain" description="D-isomer specific 2-hydroxyacid dehydrogenase NAD-binding" evidence="5">
    <location>
        <begin position="114"/>
        <end position="300"/>
    </location>
</feature>
<dbReference type="InterPro" id="IPR029752">
    <property type="entry name" value="D-isomer_DH_CS1"/>
</dbReference>
<evidence type="ECO:0000256" key="3">
    <source>
        <dbReference type="RuleBase" id="RU003719"/>
    </source>
</evidence>
<dbReference type="Gene3D" id="3.40.50.720">
    <property type="entry name" value="NAD(P)-binding Rossmann-like Domain"/>
    <property type="match status" value="2"/>
</dbReference>
<keyword evidence="7" id="KW-1185">Reference proteome</keyword>
<dbReference type="SUPFAM" id="SSF51735">
    <property type="entry name" value="NAD(P)-binding Rossmann-fold domains"/>
    <property type="match status" value="1"/>
</dbReference>
<dbReference type="OrthoDB" id="9805416at2"/>
<dbReference type="PROSITE" id="PS00065">
    <property type="entry name" value="D_2_HYDROXYACID_DH_1"/>
    <property type="match status" value="1"/>
</dbReference>
<evidence type="ECO:0000259" key="4">
    <source>
        <dbReference type="Pfam" id="PF00389"/>
    </source>
</evidence>
<evidence type="ECO:0000256" key="1">
    <source>
        <dbReference type="ARBA" id="ARBA00005854"/>
    </source>
</evidence>
<comment type="similarity">
    <text evidence="1 3">Belongs to the D-isomer specific 2-hydroxyacid dehydrogenase family.</text>
</comment>
<dbReference type="RefSeq" id="WP_100609225.1">
    <property type="nucleotide sequence ID" value="NZ_CP024962.1"/>
</dbReference>
<dbReference type="EMBL" id="CP024962">
    <property type="protein sequence ID" value="ATZ16273.1"/>
    <property type="molecule type" value="Genomic_DNA"/>
</dbReference>
<dbReference type="Proteomes" id="UP000232222">
    <property type="component" value="Chromosome"/>
</dbReference>
<evidence type="ECO:0000313" key="7">
    <source>
        <dbReference type="Proteomes" id="UP000232222"/>
    </source>
</evidence>
<sequence>MKVLCYGMQEAEIPIFEEANKGYNFDLHFTKELLNKKNVEDVKGYDALVLFVNCDASKEVLQKIKSLGVKYIVTRTAGFNHIDLDEATKLGYTICRVPQYSPTAIASLAFAGGLSLLRKIPYIYDQTKKGNFKIDSQMFAKEAKNSTIGILGTGKIGFETAKMWKGMGSKVIAYDPYENEAAKQILDYTTFDNVISQSDLISIHMPYFKGKNDDIINADVIKNMKKGAILVNSSRAELVSLPAVIASLKADHLGGYATDVFPNEAEIINNNFNNKFPENLKVIEELISLYPKTLVSPHVAYFTDEAIKNMAETSFKNLDQLIKTNSCENKIN</sequence>
<reference evidence="6 7" key="1">
    <citation type="submission" date="2017-11" db="EMBL/GenBank/DDBJ databases">
        <title>Genome sequence of Entomoplasma freundtii BARC 318 (ATCC 51999).</title>
        <authorList>
            <person name="Lo W.-S."/>
            <person name="Gasparich G.E."/>
            <person name="Kuo C.-H."/>
        </authorList>
    </citation>
    <scope>NUCLEOTIDE SEQUENCE [LARGE SCALE GENOMIC DNA]</scope>
    <source>
        <strain evidence="6 7">BARC 318</strain>
    </source>
</reference>
<dbReference type="GO" id="GO:0008720">
    <property type="term" value="F:D-lactate dehydrogenase (NAD+) activity"/>
    <property type="evidence" value="ECO:0007669"/>
    <property type="project" value="TreeGrafter"/>
</dbReference>
<dbReference type="Pfam" id="PF00389">
    <property type="entry name" value="2-Hacid_dh"/>
    <property type="match status" value="1"/>
</dbReference>
<protein>
    <submittedName>
        <fullName evidence="6">Lactate dehydrogenase</fullName>
    </submittedName>
</protein>
<organism evidence="6 7">
    <name type="scientific">Entomoplasma freundtii</name>
    <dbReference type="NCBI Taxonomy" id="74700"/>
    <lineage>
        <taxon>Bacteria</taxon>
        <taxon>Bacillati</taxon>
        <taxon>Mycoplasmatota</taxon>
        <taxon>Mollicutes</taxon>
        <taxon>Entomoplasmatales</taxon>
        <taxon>Entomoplasmataceae</taxon>
        <taxon>Entomoplasma</taxon>
    </lineage>
</organism>
<dbReference type="KEGG" id="efr:EFREU_v1c02460"/>
<dbReference type="InterPro" id="IPR058205">
    <property type="entry name" value="D-LDH-like"/>
</dbReference>
<keyword evidence="2" id="KW-0520">NAD</keyword>